<dbReference type="Proteomes" id="UP001168821">
    <property type="component" value="Unassembled WGS sequence"/>
</dbReference>
<comment type="caution">
    <text evidence="2">The sequence shown here is derived from an EMBL/GenBank/DDBJ whole genome shotgun (WGS) entry which is preliminary data.</text>
</comment>
<reference evidence="2" key="1">
    <citation type="journal article" date="2023" name="G3 (Bethesda)">
        <title>Whole genome assemblies of Zophobas morio and Tenebrio molitor.</title>
        <authorList>
            <person name="Kaur S."/>
            <person name="Stinson S.A."/>
            <person name="diCenzo G.C."/>
        </authorList>
    </citation>
    <scope>NUCLEOTIDE SEQUENCE</scope>
    <source>
        <strain evidence="2">QUZm001</strain>
    </source>
</reference>
<gene>
    <name evidence="2" type="ORF">Zmor_009112</name>
</gene>
<name>A0AA38INL8_9CUCU</name>
<proteinExistence type="predicted"/>
<evidence type="ECO:0000313" key="3">
    <source>
        <dbReference type="Proteomes" id="UP001168821"/>
    </source>
</evidence>
<sequence>MLCNAKSAVLDSGIRCLALTALYRRLVKGRHCDDDGEEQAREGSRDGSHGNASVEVQGEIRVNFGIWRNGGDNEVIKTRKATVGVFGDDTSDAINPHCG</sequence>
<evidence type="ECO:0000313" key="2">
    <source>
        <dbReference type="EMBL" id="KAJ3657296.1"/>
    </source>
</evidence>
<accession>A0AA38INL8</accession>
<feature type="compositionally biased region" description="Basic and acidic residues" evidence="1">
    <location>
        <begin position="33"/>
        <end position="48"/>
    </location>
</feature>
<evidence type="ECO:0000256" key="1">
    <source>
        <dbReference type="SAM" id="MobiDB-lite"/>
    </source>
</evidence>
<dbReference type="AlphaFoldDB" id="A0AA38INL8"/>
<keyword evidence="3" id="KW-1185">Reference proteome</keyword>
<feature type="region of interest" description="Disordered" evidence="1">
    <location>
        <begin position="33"/>
        <end position="53"/>
    </location>
</feature>
<dbReference type="EMBL" id="JALNTZ010000003">
    <property type="protein sequence ID" value="KAJ3657296.1"/>
    <property type="molecule type" value="Genomic_DNA"/>
</dbReference>
<protein>
    <submittedName>
        <fullName evidence="2">Uncharacterized protein</fullName>
    </submittedName>
</protein>
<organism evidence="2 3">
    <name type="scientific">Zophobas morio</name>
    <dbReference type="NCBI Taxonomy" id="2755281"/>
    <lineage>
        <taxon>Eukaryota</taxon>
        <taxon>Metazoa</taxon>
        <taxon>Ecdysozoa</taxon>
        <taxon>Arthropoda</taxon>
        <taxon>Hexapoda</taxon>
        <taxon>Insecta</taxon>
        <taxon>Pterygota</taxon>
        <taxon>Neoptera</taxon>
        <taxon>Endopterygota</taxon>
        <taxon>Coleoptera</taxon>
        <taxon>Polyphaga</taxon>
        <taxon>Cucujiformia</taxon>
        <taxon>Tenebrionidae</taxon>
        <taxon>Zophobas</taxon>
    </lineage>
</organism>